<dbReference type="PANTHER" id="PTHR30272">
    <property type="entry name" value="3-HYDROXYACYL-[ACYL-CARRIER-PROTEIN] DEHYDRATASE"/>
    <property type="match status" value="1"/>
</dbReference>
<comment type="function">
    <text evidence="7 8">Involved in unsaturated fatty acids biosynthesis. Catalyzes the dehydration of short chain beta-hydroxyacyl-ACPs and long chain saturated and unsaturated beta-hydroxyacyl-ACPs.</text>
</comment>
<keyword evidence="6 8" id="KW-0456">Lyase</keyword>
<dbReference type="GO" id="GO:0019171">
    <property type="term" value="F:(3R)-hydroxyacyl-[acyl-carrier-protein] dehydratase activity"/>
    <property type="evidence" value="ECO:0007669"/>
    <property type="project" value="UniProtKB-EC"/>
</dbReference>
<dbReference type="InterPro" id="IPR013114">
    <property type="entry name" value="FabA_FabZ"/>
</dbReference>
<dbReference type="Gene3D" id="3.10.129.10">
    <property type="entry name" value="Hotdog Thioesterase"/>
    <property type="match status" value="1"/>
</dbReference>
<gene>
    <name evidence="8" type="primary">fabZ</name>
    <name evidence="10" type="ORF">SAMN05444167_3490</name>
</gene>
<evidence type="ECO:0000256" key="4">
    <source>
        <dbReference type="ARBA" id="ARBA00022556"/>
    </source>
</evidence>
<evidence type="ECO:0000313" key="10">
    <source>
        <dbReference type="EMBL" id="SDF84975.1"/>
    </source>
</evidence>
<evidence type="ECO:0000313" key="11">
    <source>
        <dbReference type="Proteomes" id="UP000182427"/>
    </source>
</evidence>
<dbReference type="PANTHER" id="PTHR30272:SF1">
    <property type="entry name" value="3-HYDROXYACYL-[ACYL-CARRIER-PROTEIN] DEHYDRATASE"/>
    <property type="match status" value="1"/>
</dbReference>
<feature type="active site" evidence="8">
    <location>
        <position position="55"/>
    </location>
</feature>
<dbReference type="Proteomes" id="UP000182427">
    <property type="component" value="Chromosome I"/>
</dbReference>
<dbReference type="AlphaFoldDB" id="A0A1G7PFE1"/>
<name>A0A1G7PFE1_9BACT</name>
<dbReference type="CDD" id="cd01288">
    <property type="entry name" value="FabZ"/>
    <property type="match status" value="1"/>
</dbReference>
<feature type="region of interest" description="Disordered" evidence="9">
    <location>
        <begin position="154"/>
        <end position="178"/>
    </location>
</feature>
<evidence type="ECO:0000256" key="8">
    <source>
        <dbReference type="HAMAP-Rule" id="MF_00406"/>
    </source>
</evidence>
<protein>
    <recommendedName>
        <fullName evidence="8">3-hydroxyacyl-[acyl-carrier-protein] dehydratase FabZ</fullName>
        <ecNumber evidence="8">4.2.1.59</ecNumber>
    </recommendedName>
    <alternativeName>
        <fullName evidence="8">(3R)-hydroxymyristoyl-[acyl-carrier-protein] dehydratase</fullName>
        <shortName evidence="8">(3R)-hydroxymyristoyl-ACP dehydrase</shortName>
    </alternativeName>
    <alternativeName>
        <fullName evidence="8">Beta-hydroxyacyl-ACP dehydratase</fullName>
    </alternativeName>
</protein>
<accession>A0A1G7PFE1</accession>
<proteinExistence type="inferred from homology"/>
<keyword evidence="3 8" id="KW-0444">Lipid biosynthesis</keyword>
<dbReference type="SUPFAM" id="SSF54637">
    <property type="entry name" value="Thioesterase/thiol ester dehydrase-isomerase"/>
    <property type="match status" value="1"/>
</dbReference>
<dbReference type="FunFam" id="3.10.129.10:FF:000001">
    <property type="entry name" value="3-hydroxyacyl-[acyl-carrier-protein] dehydratase FabZ"/>
    <property type="match status" value="1"/>
</dbReference>
<dbReference type="GO" id="GO:0006633">
    <property type="term" value="P:fatty acid biosynthetic process"/>
    <property type="evidence" value="ECO:0007669"/>
    <property type="project" value="UniProtKB-UniRule"/>
</dbReference>
<dbReference type="NCBIfam" id="NF000582">
    <property type="entry name" value="PRK00006.1"/>
    <property type="match status" value="1"/>
</dbReference>
<reference evidence="11" key="1">
    <citation type="submission" date="2016-10" db="EMBL/GenBank/DDBJ databases">
        <authorList>
            <person name="Varghese N."/>
            <person name="Submissions S."/>
        </authorList>
    </citation>
    <scope>NUCLEOTIDE SEQUENCE [LARGE SCALE GENOMIC DNA]</scope>
    <source>
        <strain evidence="11">GAS232</strain>
    </source>
</reference>
<evidence type="ECO:0000256" key="2">
    <source>
        <dbReference type="ARBA" id="ARBA00022490"/>
    </source>
</evidence>
<dbReference type="GO" id="GO:0009245">
    <property type="term" value="P:lipid A biosynthetic process"/>
    <property type="evidence" value="ECO:0007669"/>
    <property type="project" value="UniProtKB-UniRule"/>
</dbReference>
<keyword evidence="5 8" id="KW-0443">Lipid metabolism</keyword>
<evidence type="ECO:0000256" key="9">
    <source>
        <dbReference type="SAM" id="MobiDB-lite"/>
    </source>
</evidence>
<dbReference type="GO" id="GO:0016020">
    <property type="term" value="C:membrane"/>
    <property type="evidence" value="ECO:0007669"/>
    <property type="project" value="GOC"/>
</dbReference>
<keyword evidence="4 8" id="KW-0441">Lipid A biosynthesis</keyword>
<keyword evidence="2 8" id="KW-0963">Cytoplasm</keyword>
<dbReference type="InterPro" id="IPR010084">
    <property type="entry name" value="FabZ"/>
</dbReference>
<comment type="similarity">
    <text evidence="8">Belongs to the thioester dehydratase family. FabZ subfamily.</text>
</comment>
<evidence type="ECO:0000256" key="6">
    <source>
        <dbReference type="ARBA" id="ARBA00023239"/>
    </source>
</evidence>
<comment type="catalytic activity">
    <reaction evidence="8">
        <text>a (3R)-hydroxyacyl-[ACP] = a (2E)-enoyl-[ACP] + H2O</text>
        <dbReference type="Rhea" id="RHEA:13097"/>
        <dbReference type="Rhea" id="RHEA-COMP:9925"/>
        <dbReference type="Rhea" id="RHEA-COMP:9945"/>
        <dbReference type="ChEBI" id="CHEBI:15377"/>
        <dbReference type="ChEBI" id="CHEBI:78784"/>
        <dbReference type="ChEBI" id="CHEBI:78827"/>
        <dbReference type="EC" id="4.2.1.59"/>
    </reaction>
</comment>
<comment type="subcellular location">
    <subcellularLocation>
        <location evidence="1 8">Cytoplasm</location>
    </subcellularLocation>
</comment>
<dbReference type="GO" id="GO:0005737">
    <property type="term" value="C:cytoplasm"/>
    <property type="evidence" value="ECO:0007669"/>
    <property type="project" value="UniProtKB-SubCell"/>
</dbReference>
<keyword evidence="11" id="KW-1185">Reference proteome</keyword>
<organism evidence="10 11">
    <name type="scientific">Terriglobus roseus</name>
    <dbReference type="NCBI Taxonomy" id="392734"/>
    <lineage>
        <taxon>Bacteria</taxon>
        <taxon>Pseudomonadati</taxon>
        <taxon>Acidobacteriota</taxon>
        <taxon>Terriglobia</taxon>
        <taxon>Terriglobales</taxon>
        <taxon>Acidobacteriaceae</taxon>
        <taxon>Terriglobus</taxon>
    </lineage>
</organism>
<dbReference type="OrthoDB" id="9772788at2"/>
<dbReference type="NCBIfam" id="TIGR01750">
    <property type="entry name" value="fabZ"/>
    <property type="match status" value="1"/>
</dbReference>
<sequence>MSEIVAPVMDVQQIMKLLPHRYPFLLIDRVLEVEPKQRIVCLKNISVNEPQFTGHFPDYPLMPGVLIIEAIAQAGGLLLLNEIPDRENKLMVFTGIDGAKFRKPVVPGDQLKIEVTVLNWRSRAVKMHGVATVDGKVACEATVMCQLVPRPSQTAAPAKTAGESNPQQDGPTLPEAAV</sequence>
<dbReference type="HAMAP" id="MF_00406">
    <property type="entry name" value="FabZ"/>
    <property type="match status" value="1"/>
</dbReference>
<evidence type="ECO:0000256" key="3">
    <source>
        <dbReference type="ARBA" id="ARBA00022516"/>
    </source>
</evidence>
<dbReference type="InterPro" id="IPR029069">
    <property type="entry name" value="HotDog_dom_sf"/>
</dbReference>
<evidence type="ECO:0000256" key="5">
    <source>
        <dbReference type="ARBA" id="ARBA00023098"/>
    </source>
</evidence>
<dbReference type="EC" id="4.2.1.59" evidence="8"/>
<dbReference type="RefSeq" id="WP_083346273.1">
    <property type="nucleotide sequence ID" value="NZ_LT629690.1"/>
</dbReference>
<evidence type="ECO:0000256" key="1">
    <source>
        <dbReference type="ARBA" id="ARBA00004496"/>
    </source>
</evidence>
<dbReference type="Pfam" id="PF07977">
    <property type="entry name" value="FabA"/>
    <property type="match status" value="1"/>
</dbReference>
<dbReference type="EMBL" id="LT629690">
    <property type="protein sequence ID" value="SDF84975.1"/>
    <property type="molecule type" value="Genomic_DNA"/>
</dbReference>
<evidence type="ECO:0000256" key="7">
    <source>
        <dbReference type="ARBA" id="ARBA00025049"/>
    </source>
</evidence>